<dbReference type="PANTHER" id="PTHR30086">
    <property type="entry name" value="ARGININE EXPORTER PROTEIN ARGO"/>
    <property type="match status" value="1"/>
</dbReference>
<evidence type="ECO:0000313" key="8">
    <source>
        <dbReference type="EMBL" id="MCK9685084.1"/>
    </source>
</evidence>
<dbReference type="PANTHER" id="PTHR30086:SF14">
    <property type="entry name" value="HOMOSERINE_HOMOSERINE LACTONE EFFLUX PROTEIN"/>
    <property type="match status" value="1"/>
</dbReference>
<gene>
    <name evidence="8" type="ORF">LPC04_05100</name>
</gene>
<keyword evidence="3" id="KW-1003">Cell membrane</keyword>
<evidence type="ECO:0000313" key="9">
    <source>
        <dbReference type="Proteomes" id="UP001139353"/>
    </source>
</evidence>
<keyword evidence="6 7" id="KW-0472">Membrane</keyword>
<dbReference type="EMBL" id="JAJLJH010000001">
    <property type="protein sequence ID" value="MCK9685084.1"/>
    <property type="molecule type" value="Genomic_DNA"/>
</dbReference>
<name>A0A9X2C0T5_9BURK</name>
<keyword evidence="5 7" id="KW-1133">Transmembrane helix</keyword>
<keyword evidence="4 7" id="KW-0812">Transmembrane</keyword>
<dbReference type="RefSeq" id="WP_275681097.1">
    <property type="nucleotide sequence ID" value="NZ_JAJLJH010000001.1"/>
</dbReference>
<evidence type="ECO:0000256" key="7">
    <source>
        <dbReference type="SAM" id="Phobius"/>
    </source>
</evidence>
<feature type="transmembrane region" description="Helical" evidence="7">
    <location>
        <begin position="185"/>
        <end position="207"/>
    </location>
</feature>
<comment type="similarity">
    <text evidence="2">Belongs to the Rht family.</text>
</comment>
<organism evidence="8 9">
    <name type="scientific">Scleromatobacter humisilvae</name>
    <dbReference type="NCBI Taxonomy" id="2897159"/>
    <lineage>
        <taxon>Bacteria</taxon>
        <taxon>Pseudomonadati</taxon>
        <taxon>Pseudomonadota</taxon>
        <taxon>Betaproteobacteria</taxon>
        <taxon>Burkholderiales</taxon>
        <taxon>Sphaerotilaceae</taxon>
        <taxon>Scleromatobacter</taxon>
    </lineage>
</organism>
<dbReference type="AlphaFoldDB" id="A0A9X2C0T5"/>
<feature type="transmembrane region" description="Helical" evidence="7">
    <location>
        <begin position="40"/>
        <end position="63"/>
    </location>
</feature>
<dbReference type="PIRSF" id="PIRSF006324">
    <property type="entry name" value="LeuE"/>
    <property type="match status" value="1"/>
</dbReference>
<protein>
    <submittedName>
        <fullName evidence="8">LysE family translocator</fullName>
    </submittedName>
</protein>
<dbReference type="GO" id="GO:0042970">
    <property type="term" value="F:homoserine transmembrane transporter activity"/>
    <property type="evidence" value="ECO:0007669"/>
    <property type="project" value="TreeGrafter"/>
</dbReference>
<dbReference type="InterPro" id="IPR001123">
    <property type="entry name" value="LeuE-type"/>
</dbReference>
<feature type="transmembrane region" description="Helical" evidence="7">
    <location>
        <begin position="6"/>
        <end position="28"/>
    </location>
</feature>
<dbReference type="Proteomes" id="UP001139353">
    <property type="component" value="Unassembled WGS sequence"/>
</dbReference>
<evidence type="ECO:0000256" key="5">
    <source>
        <dbReference type="ARBA" id="ARBA00022989"/>
    </source>
</evidence>
<comment type="caution">
    <text evidence="8">The sequence shown here is derived from an EMBL/GenBank/DDBJ whole genome shotgun (WGS) entry which is preliminary data.</text>
</comment>
<evidence type="ECO:0000256" key="1">
    <source>
        <dbReference type="ARBA" id="ARBA00004651"/>
    </source>
</evidence>
<keyword evidence="9" id="KW-1185">Reference proteome</keyword>
<reference evidence="8" key="1">
    <citation type="submission" date="2021-11" db="EMBL/GenBank/DDBJ databases">
        <title>BS-T2-15 a new species belonging to the Comamonadaceae family isolated from the soil of a French oak forest.</title>
        <authorList>
            <person name="Mieszkin S."/>
            <person name="Alain K."/>
        </authorList>
    </citation>
    <scope>NUCLEOTIDE SEQUENCE</scope>
    <source>
        <strain evidence="8">BS-T2-15</strain>
    </source>
</reference>
<evidence type="ECO:0000256" key="6">
    <source>
        <dbReference type="ARBA" id="ARBA00023136"/>
    </source>
</evidence>
<dbReference type="GO" id="GO:0005886">
    <property type="term" value="C:plasma membrane"/>
    <property type="evidence" value="ECO:0007669"/>
    <property type="project" value="UniProtKB-SubCell"/>
</dbReference>
<evidence type="ECO:0000256" key="2">
    <source>
        <dbReference type="ARBA" id="ARBA00007928"/>
    </source>
</evidence>
<sequence>MQIHTLIAFTAVAAVAILSPGPATLLALRNSMAWGPRTAIWSTLGNVCGLFGLSAAAMLGLGVLLQSSAVLFGVVKLLGAGYLFYVGFRQLTGRGVTLVPPEGAAVAAPPRRSRLFGEALLTASTNPKPILFFTALFPQFLDAHAPLLPQFLVLTGLFCALSFASLVTYALLAARARALLARPRFSLWLNRSVGAIFVGFGAALLTLRRQAA</sequence>
<evidence type="ECO:0000256" key="3">
    <source>
        <dbReference type="ARBA" id="ARBA00022475"/>
    </source>
</evidence>
<evidence type="ECO:0000256" key="4">
    <source>
        <dbReference type="ARBA" id="ARBA00022692"/>
    </source>
</evidence>
<feature type="transmembrane region" description="Helical" evidence="7">
    <location>
        <begin position="151"/>
        <end position="173"/>
    </location>
</feature>
<proteinExistence type="inferred from homology"/>
<comment type="subcellular location">
    <subcellularLocation>
        <location evidence="1">Cell membrane</location>
        <topology evidence="1">Multi-pass membrane protein</topology>
    </subcellularLocation>
</comment>
<dbReference type="Pfam" id="PF01810">
    <property type="entry name" value="LysE"/>
    <property type="match status" value="1"/>
</dbReference>
<accession>A0A9X2C0T5</accession>
<feature type="transmembrane region" description="Helical" evidence="7">
    <location>
        <begin position="69"/>
        <end position="88"/>
    </location>
</feature>